<name>A0A317G0H9_BUTFI</name>
<dbReference type="SUPFAM" id="SSF51556">
    <property type="entry name" value="Metallo-dependent hydrolases"/>
    <property type="match status" value="1"/>
</dbReference>
<sequence length="312" mass="35323">MENIFVEGLKENDINKLLAVPKSDLHNHSTKGCRREWLAQHLHVNIPEPPQHLEGLDGMQTWFRSSIKPFCNGYENMLLRWEGAFAEARRNNITRLVMNFGTAEVDHVGTVQEFQELIEGFHKTYCPDSIFEAELTYPSFGNVEEEADELDKYASSGYFKAIDICAGENVKPFEAFLPLYRKAEKYHLTKKMHVGETGSAEDVRRAVETLGLSEVHHGIGASTSKETMRFLADNHIQVNICPSSNVMLGFAKNYKTHPIRTLVENGVRVTINTDDLLIFDSSIENEYLKLYKAGTLSAEQLNEIRQTGLGIL</sequence>
<keyword evidence="5" id="KW-0862">Zinc</keyword>
<comment type="similarity">
    <text evidence="2">Belongs to the metallo-dependent hydrolases superfamily. Adenosine and AMP deaminases family.</text>
</comment>
<organism evidence="7 8">
    <name type="scientific">Butyrivibrio fibrisolvens</name>
    <dbReference type="NCBI Taxonomy" id="831"/>
    <lineage>
        <taxon>Bacteria</taxon>
        <taxon>Bacillati</taxon>
        <taxon>Bacillota</taxon>
        <taxon>Clostridia</taxon>
        <taxon>Lachnospirales</taxon>
        <taxon>Lachnospiraceae</taxon>
        <taxon>Butyrivibrio</taxon>
    </lineage>
</organism>
<evidence type="ECO:0000313" key="7">
    <source>
        <dbReference type="EMBL" id="PWT26083.1"/>
    </source>
</evidence>
<evidence type="ECO:0000256" key="1">
    <source>
        <dbReference type="ARBA" id="ARBA00001947"/>
    </source>
</evidence>
<dbReference type="GO" id="GO:0000034">
    <property type="term" value="F:adenine deaminase activity"/>
    <property type="evidence" value="ECO:0007669"/>
    <property type="project" value="TreeGrafter"/>
</dbReference>
<comment type="caution">
    <text evidence="7">The sequence shown here is derived from an EMBL/GenBank/DDBJ whole genome shotgun (WGS) entry which is preliminary data.</text>
</comment>
<protein>
    <submittedName>
        <fullName evidence="7">Adenosine deaminase</fullName>
    </submittedName>
</protein>
<gene>
    <name evidence="7" type="ORF">CPT75_02590</name>
</gene>
<dbReference type="Pfam" id="PF00962">
    <property type="entry name" value="A_deaminase"/>
    <property type="match status" value="1"/>
</dbReference>
<keyword evidence="8" id="KW-1185">Reference proteome</keyword>
<evidence type="ECO:0000259" key="6">
    <source>
        <dbReference type="Pfam" id="PF00962"/>
    </source>
</evidence>
<dbReference type="Gene3D" id="3.20.20.140">
    <property type="entry name" value="Metal-dependent hydrolases"/>
    <property type="match status" value="1"/>
</dbReference>
<feature type="domain" description="Adenosine deaminase" evidence="6">
    <location>
        <begin position="159"/>
        <end position="308"/>
    </location>
</feature>
<dbReference type="InterPro" id="IPR032466">
    <property type="entry name" value="Metal_Hydrolase"/>
</dbReference>
<dbReference type="GO" id="GO:0006146">
    <property type="term" value="P:adenine catabolic process"/>
    <property type="evidence" value="ECO:0007669"/>
    <property type="project" value="TreeGrafter"/>
</dbReference>
<dbReference type="GO" id="GO:0043103">
    <property type="term" value="P:hypoxanthine salvage"/>
    <property type="evidence" value="ECO:0007669"/>
    <property type="project" value="TreeGrafter"/>
</dbReference>
<dbReference type="Proteomes" id="UP000245488">
    <property type="component" value="Chromosome"/>
</dbReference>
<dbReference type="InterPro" id="IPR001365">
    <property type="entry name" value="A_deaminase_dom"/>
</dbReference>
<dbReference type="GO" id="GO:0005829">
    <property type="term" value="C:cytosol"/>
    <property type="evidence" value="ECO:0007669"/>
    <property type="project" value="TreeGrafter"/>
</dbReference>
<evidence type="ECO:0000256" key="5">
    <source>
        <dbReference type="ARBA" id="ARBA00022833"/>
    </source>
</evidence>
<evidence type="ECO:0000313" key="8">
    <source>
        <dbReference type="Proteomes" id="UP000245488"/>
    </source>
</evidence>
<proteinExistence type="inferred from homology"/>
<dbReference type="AlphaFoldDB" id="A0A317G0H9"/>
<evidence type="ECO:0000256" key="4">
    <source>
        <dbReference type="ARBA" id="ARBA00022801"/>
    </source>
</evidence>
<dbReference type="GO" id="GO:0046872">
    <property type="term" value="F:metal ion binding"/>
    <property type="evidence" value="ECO:0007669"/>
    <property type="project" value="UniProtKB-KW"/>
</dbReference>
<evidence type="ECO:0000256" key="3">
    <source>
        <dbReference type="ARBA" id="ARBA00022723"/>
    </source>
</evidence>
<dbReference type="EMBL" id="NXNG01000001">
    <property type="protein sequence ID" value="PWT26083.1"/>
    <property type="molecule type" value="Genomic_DNA"/>
</dbReference>
<dbReference type="InterPro" id="IPR006330">
    <property type="entry name" value="Ado/ade_deaminase"/>
</dbReference>
<dbReference type="RefSeq" id="WP_110072017.1">
    <property type="nucleotide sequence ID" value="NZ_CM009896.1"/>
</dbReference>
<keyword evidence="4" id="KW-0378">Hydrolase</keyword>
<dbReference type="PANTHER" id="PTHR43114">
    <property type="entry name" value="ADENINE DEAMINASE"/>
    <property type="match status" value="1"/>
</dbReference>
<accession>A0A317G0H9</accession>
<comment type="cofactor">
    <cofactor evidence="1">
        <name>Zn(2+)</name>
        <dbReference type="ChEBI" id="CHEBI:29105"/>
    </cofactor>
</comment>
<evidence type="ECO:0000256" key="2">
    <source>
        <dbReference type="ARBA" id="ARBA00006676"/>
    </source>
</evidence>
<keyword evidence="3" id="KW-0479">Metal-binding</keyword>
<reference evidence="7 8" key="1">
    <citation type="submission" date="2017-09" db="EMBL/GenBank/DDBJ databases">
        <title>High-quality draft genome sequence of Butyrivibrio fibrisolvens INBov1, isolated from cow rumen.</title>
        <authorList>
            <person name="Rodriguez Hernaez J."/>
            <person name="Rivarola M."/>
            <person name="Paniego N."/>
            <person name="Cravero S."/>
            <person name="Ceron Cucchi M."/>
            <person name="Martinez M.C."/>
        </authorList>
    </citation>
    <scope>NUCLEOTIDE SEQUENCE [LARGE SCALE GENOMIC DNA]</scope>
    <source>
        <strain evidence="7 8">INBov1</strain>
    </source>
</reference>
<dbReference type="PANTHER" id="PTHR43114:SF6">
    <property type="entry name" value="ADENINE DEAMINASE"/>
    <property type="match status" value="1"/>
</dbReference>